<dbReference type="PROSITE" id="PS51733">
    <property type="entry name" value="BPL_LPL_CATALYTIC"/>
    <property type="match status" value="1"/>
</dbReference>
<dbReference type="InterPro" id="IPR045864">
    <property type="entry name" value="aa-tRNA-synth_II/BPL/LPL"/>
</dbReference>
<evidence type="ECO:0000313" key="2">
    <source>
        <dbReference type="EMBL" id="MCD1295193.1"/>
    </source>
</evidence>
<gene>
    <name evidence="2" type="ORF">CUJ83_09305</name>
</gene>
<evidence type="ECO:0000313" key="3">
    <source>
        <dbReference type="Proteomes" id="UP001320159"/>
    </source>
</evidence>
<protein>
    <submittedName>
        <fullName evidence="2">Lipoate--protein ligase family protein</fullName>
    </submittedName>
</protein>
<organism evidence="2 3">
    <name type="scientific">Methanooceanicella nereidis</name>
    <dbReference type="NCBI Taxonomy" id="2052831"/>
    <lineage>
        <taxon>Archaea</taxon>
        <taxon>Methanobacteriati</taxon>
        <taxon>Methanobacteriota</taxon>
        <taxon>Stenosarchaea group</taxon>
        <taxon>Methanomicrobia</taxon>
        <taxon>Methanocellales</taxon>
        <taxon>Methanocellaceae</taxon>
        <taxon>Methanooceanicella</taxon>
    </lineage>
</organism>
<dbReference type="InterPro" id="IPR004143">
    <property type="entry name" value="BPL_LPL_catalytic"/>
</dbReference>
<accession>A0AAP2RD89</accession>
<reference evidence="2 3" key="1">
    <citation type="submission" date="2017-11" db="EMBL/GenBank/DDBJ databases">
        <title>Isolation and Characterization of Family Methanocellaceae Species from Potential Methane Hydrate Area Offshore Southwestern Taiwan.</title>
        <authorList>
            <person name="Zhang W.-L."/>
            <person name="Chen W.-C."/>
            <person name="Lai M.-C."/>
            <person name="Chen S.-C."/>
        </authorList>
    </citation>
    <scope>NUCLEOTIDE SEQUENCE [LARGE SCALE GENOMIC DNA]</scope>
    <source>
        <strain evidence="2 3">CWC-04</strain>
    </source>
</reference>
<name>A0AAP2RD89_9EURY</name>
<dbReference type="PANTHER" id="PTHR43679">
    <property type="entry name" value="OCTANOYLTRANSFERASE LIPM-RELATED"/>
    <property type="match status" value="1"/>
</dbReference>
<dbReference type="CDD" id="cd16443">
    <property type="entry name" value="LplA"/>
    <property type="match status" value="1"/>
</dbReference>
<dbReference type="Gene3D" id="3.30.930.10">
    <property type="entry name" value="Bira Bifunctional Protein, Domain 2"/>
    <property type="match status" value="1"/>
</dbReference>
<comment type="caution">
    <text evidence="2">The sequence shown here is derived from an EMBL/GenBank/DDBJ whole genome shotgun (WGS) entry which is preliminary data.</text>
</comment>
<keyword evidence="2" id="KW-0436">Ligase</keyword>
<sequence length="246" mass="27689">MWRIISLETHTAAENMAIDEAISGSISKKASSPTIRFYKWNPSAVSIGCFQGMNDEVDTGTCERLGIEYVRRRTGGGAVYHDSEGEITYSVICPEEYFSKDIGMSYRQICSYIVSALSDIGIGSEFRPINDVIVNGKKISGSAQTRRNGVITQHGTILYKADRDTMFSVLKPSGLKLSDKPVKSFKDGITSVSEICDVTGQELYYALLHRFTEEKEHYFGRLNEEEIQRVNELISKYVSRSWNFSR</sequence>
<evidence type="ECO:0000259" key="1">
    <source>
        <dbReference type="PROSITE" id="PS51733"/>
    </source>
</evidence>
<keyword evidence="3" id="KW-1185">Reference proteome</keyword>
<dbReference type="AlphaFoldDB" id="A0AAP2RD89"/>
<dbReference type="GO" id="GO:0016874">
    <property type="term" value="F:ligase activity"/>
    <property type="evidence" value="ECO:0007669"/>
    <property type="project" value="UniProtKB-KW"/>
</dbReference>
<dbReference type="InterPro" id="IPR050664">
    <property type="entry name" value="Octanoyltrans_LipM/LipL"/>
</dbReference>
<dbReference type="EMBL" id="PGCK01000007">
    <property type="protein sequence ID" value="MCD1295193.1"/>
    <property type="molecule type" value="Genomic_DNA"/>
</dbReference>
<feature type="domain" description="BPL/LPL catalytic" evidence="1">
    <location>
        <begin position="29"/>
        <end position="219"/>
    </location>
</feature>
<dbReference type="Proteomes" id="UP001320159">
    <property type="component" value="Unassembled WGS sequence"/>
</dbReference>
<dbReference type="PANTHER" id="PTHR43679:SF2">
    <property type="entry name" value="OCTANOYL-[GCVH]:PROTEIN N-OCTANOYLTRANSFERASE"/>
    <property type="match status" value="1"/>
</dbReference>
<proteinExistence type="predicted"/>
<dbReference type="Pfam" id="PF21948">
    <property type="entry name" value="LplA-B_cat"/>
    <property type="match status" value="1"/>
</dbReference>
<dbReference type="SUPFAM" id="SSF55681">
    <property type="entry name" value="Class II aaRS and biotin synthetases"/>
    <property type="match status" value="1"/>
</dbReference>